<dbReference type="InterPro" id="IPR045329">
    <property type="entry name" value="LZTS"/>
</dbReference>
<feature type="compositionally biased region" description="Polar residues" evidence="5">
    <location>
        <begin position="207"/>
        <end position="225"/>
    </location>
</feature>
<feature type="region of interest" description="Disordered" evidence="5">
    <location>
        <begin position="541"/>
        <end position="579"/>
    </location>
</feature>
<evidence type="ECO:0000256" key="5">
    <source>
        <dbReference type="SAM" id="MobiDB-lite"/>
    </source>
</evidence>
<protein>
    <submittedName>
        <fullName evidence="6">Leucine zipper tumor suppressor 1</fullName>
    </submittedName>
</protein>
<dbReference type="GO" id="GO:0048814">
    <property type="term" value="P:regulation of dendrite morphogenesis"/>
    <property type="evidence" value="ECO:0007669"/>
    <property type="project" value="TreeGrafter"/>
</dbReference>
<dbReference type="GO" id="GO:0048167">
    <property type="term" value="P:regulation of synaptic plasticity"/>
    <property type="evidence" value="ECO:0007669"/>
    <property type="project" value="TreeGrafter"/>
</dbReference>
<feature type="compositionally biased region" description="Basic and acidic residues" evidence="5">
    <location>
        <begin position="196"/>
        <end position="206"/>
    </location>
</feature>
<feature type="compositionally biased region" description="Low complexity" evidence="5">
    <location>
        <begin position="226"/>
        <end position="238"/>
    </location>
</feature>
<comment type="subcellular location">
    <subcellularLocation>
        <location evidence="1">Cytoplasm</location>
    </subcellularLocation>
</comment>
<dbReference type="PANTHER" id="PTHR19354">
    <property type="entry name" value="ZIPPER PUTATIVE TUMOR SUPPRESSOR 2 HOMOLOG-LIKE PROTEIN-RELATED"/>
    <property type="match status" value="1"/>
</dbReference>
<proteinExistence type="predicted"/>
<dbReference type="Pfam" id="PF06818">
    <property type="entry name" value="Fez1"/>
    <property type="match status" value="1"/>
</dbReference>
<keyword evidence="3 4" id="KW-0175">Coiled coil</keyword>
<sequence>MLFHGNGNIDNTYLGSRVYHPLPVPLQQHTLKLPGHLFCPHLCPETMGSVSSFISSPSLHSKHCQYKLKKAGHPRKTGRSLDGLLKYSFAQGSSNHTTKGISQAGRSEDLFYLKVSQKSRMTHRRGIPTEDRVGEGHSTDMEPDSRVTPKLLPMSGKLENMEKALIRPTAFKPVIPRSTCSTETHNNLTHLLSPPERTRDSQEPKQDTFSGTLSDSGQDSMSSLPTHSTSGSHSASTGPLTQCARGSAHGMTNPQQPPLSTWTNGNGISASARVAALSNGGAVKANRDTVSLPSPQKPSPLLEEMGGCNRSPISTDESLIERLEQRLLESETELQELQVSFEEKEVDTCQLFEEKQRYCVEEMEGLKQRCSTKLRQVSQKAVKNHQALQLKVSQLQQDNQRLQDELVQMTQEKDLIEVKLMSFEMEKNQLEPTLEETQWEVCQKAGEISLLKQQLRDSQACVTHKLNDIVSLKASLKETRSKMEALEKQNKLQDEKIRSRSVDVEVCQNELQRKKNEADLLRAKVGILETDINEMKKDLAVAKEQRRQQQKAKLEAQAQERSDQSGGTERSMSTDSLQREVKKLKVELREERETQERLSNSFEHERQTWNREKDRVIKYQKQLQLNYLQMHKKNQDLKRILQELTAELESRPEFDVDIHSPGLHYEDIIATEI</sequence>
<feature type="compositionally biased region" description="Polar residues" evidence="5">
    <location>
        <begin position="250"/>
        <end position="266"/>
    </location>
</feature>
<feature type="region of interest" description="Disordered" evidence="5">
    <location>
        <begin position="176"/>
        <end position="266"/>
    </location>
</feature>
<accession>A0A4W5JWJ4</accession>
<feature type="region of interest" description="Disordered" evidence="5">
    <location>
        <begin position="285"/>
        <end position="313"/>
    </location>
</feature>
<dbReference type="Proteomes" id="UP000314982">
    <property type="component" value="Unassembled WGS sequence"/>
</dbReference>
<feature type="compositionally biased region" description="Basic and acidic residues" evidence="5">
    <location>
        <begin position="127"/>
        <end position="147"/>
    </location>
</feature>
<reference evidence="6" key="3">
    <citation type="submission" date="2025-09" db="UniProtKB">
        <authorList>
            <consortium name="Ensembl"/>
        </authorList>
    </citation>
    <scope>IDENTIFICATION</scope>
</reference>
<feature type="compositionally biased region" description="Basic and acidic residues" evidence="5">
    <location>
        <begin position="541"/>
        <end position="563"/>
    </location>
</feature>
<feature type="coiled-coil region" evidence="4">
    <location>
        <begin position="378"/>
        <end position="419"/>
    </location>
</feature>
<evidence type="ECO:0000313" key="6">
    <source>
        <dbReference type="Ensembl" id="ENSHHUP00000004184.1"/>
    </source>
</evidence>
<evidence type="ECO:0000256" key="4">
    <source>
        <dbReference type="SAM" id="Coils"/>
    </source>
</evidence>
<dbReference type="GeneTree" id="ENSGT00940000154078"/>
<name>A0A4W5JWJ4_9TELE</name>
<reference evidence="6" key="2">
    <citation type="submission" date="2025-08" db="UniProtKB">
        <authorList>
            <consortium name="Ensembl"/>
        </authorList>
    </citation>
    <scope>IDENTIFICATION</scope>
</reference>
<dbReference type="STRING" id="62062.ENSHHUP00000004184"/>
<feature type="compositionally biased region" description="Polar residues" evidence="5">
    <location>
        <begin position="564"/>
        <end position="576"/>
    </location>
</feature>
<evidence type="ECO:0000313" key="7">
    <source>
        <dbReference type="Proteomes" id="UP000314982"/>
    </source>
</evidence>
<reference evidence="7" key="1">
    <citation type="submission" date="2018-06" db="EMBL/GenBank/DDBJ databases">
        <title>Genome assembly of Danube salmon.</title>
        <authorList>
            <person name="Macqueen D.J."/>
            <person name="Gundappa M.K."/>
        </authorList>
    </citation>
    <scope>NUCLEOTIDE SEQUENCE [LARGE SCALE GENOMIC DNA]</scope>
</reference>
<dbReference type="AlphaFoldDB" id="A0A4W5JWJ4"/>
<organism evidence="6 7">
    <name type="scientific">Hucho hucho</name>
    <name type="common">huchen</name>
    <dbReference type="NCBI Taxonomy" id="62062"/>
    <lineage>
        <taxon>Eukaryota</taxon>
        <taxon>Metazoa</taxon>
        <taxon>Chordata</taxon>
        <taxon>Craniata</taxon>
        <taxon>Vertebrata</taxon>
        <taxon>Euteleostomi</taxon>
        <taxon>Actinopterygii</taxon>
        <taxon>Neopterygii</taxon>
        <taxon>Teleostei</taxon>
        <taxon>Protacanthopterygii</taxon>
        <taxon>Salmoniformes</taxon>
        <taxon>Salmonidae</taxon>
        <taxon>Salmoninae</taxon>
        <taxon>Hucho</taxon>
    </lineage>
</organism>
<feature type="coiled-coil region" evidence="4">
    <location>
        <begin position="313"/>
        <end position="347"/>
    </location>
</feature>
<keyword evidence="2" id="KW-0963">Cytoplasm</keyword>
<dbReference type="Ensembl" id="ENSHHUT00000004318.1">
    <property type="protein sequence ID" value="ENSHHUP00000004184.1"/>
    <property type="gene ID" value="ENSHHUG00000002611.1"/>
</dbReference>
<feature type="compositionally biased region" description="Low complexity" evidence="5">
    <location>
        <begin position="291"/>
        <end position="302"/>
    </location>
</feature>
<evidence type="ECO:0000256" key="2">
    <source>
        <dbReference type="ARBA" id="ARBA00022490"/>
    </source>
</evidence>
<feature type="compositionally biased region" description="Polar residues" evidence="5">
    <location>
        <begin position="178"/>
        <end position="190"/>
    </location>
</feature>
<evidence type="ECO:0000256" key="3">
    <source>
        <dbReference type="ARBA" id="ARBA00023054"/>
    </source>
</evidence>
<dbReference type="PANTHER" id="PTHR19354:SF5">
    <property type="entry name" value="ZIPPER PUTATIVE TUMOR SUPPRESSOR 1-RELATED"/>
    <property type="match status" value="1"/>
</dbReference>
<evidence type="ECO:0000256" key="1">
    <source>
        <dbReference type="ARBA" id="ARBA00004496"/>
    </source>
</evidence>
<dbReference type="GO" id="GO:0005737">
    <property type="term" value="C:cytoplasm"/>
    <property type="evidence" value="ECO:0007669"/>
    <property type="project" value="UniProtKB-SubCell"/>
</dbReference>
<dbReference type="GO" id="GO:0043197">
    <property type="term" value="C:dendritic spine"/>
    <property type="evidence" value="ECO:0007669"/>
    <property type="project" value="TreeGrafter"/>
</dbReference>
<keyword evidence="7" id="KW-1185">Reference proteome</keyword>
<feature type="region of interest" description="Disordered" evidence="5">
    <location>
        <begin position="121"/>
        <end position="151"/>
    </location>
</feature>